<dbReference type="Proteomes" id="UP000602510">
    <property type="component" value="Unassembled WGS sequence"/>
</dbReference>
<dbReference type="Pfam" id="PF24906">
    <property type="entry name" value="Zf_WRKY19"/>
    <property type="match status" value="2"/>
</dbReference>
<evidence type="ECO:0000313" key="2">
    <source>
        <dbReference type="EMBL" id="KAF4036766.1"/>
    </source>
</evidence>
<dbReference type="InterPro" id="IPR056866">
    <property type="entry name" value="Znf_WRKY19"/>
</dbReference>
<feature type="domain" description="WRKY19-like zinc finger" evidence="1">
    <location>
        <begin position="178"/>
        <end position="201"/>
    </location>
</feature>
<evidence type="ECO:0000313" key="3">
    <source>
        <dbReference type="EMBL" id="KAF4128738.1"/>
    </source>
</evidence>
<evidence type="ECO:0000313" key="4">
    <source>
        <dbReference type="Proteomes" id="UP000602510"/>
    </source>
</evidence>
<dbReference type="AlphaFoldDB" id="A0A833S8K0"/>
<dbReference type="EMBL" id="WSZM01000264">
    <property type="protein sequence ID" value="KAF4036766.1"/>
    <property type="molecule type" value="Genomic_DNA"/>
</dbReference>
<keyword evidence="4" id="KW-1185">Reference proteome</keyword>
<protein>
    <recommendedName>
        <fullName evidence="1">WRKY19-like zinc finger domain-containing protein</fullName>
    </recommendedName>
</protein>
<feature type="domain" description="WRKY19-like zinc finger" evidence="1">
    <location>
        <begin position="154"/>
        <end position="177"/>
    </location>
</feature>
<sequence length="264" mass="28540">MTIYHLPGFGTQTPDLKCDQIPRSTELSALLNLVIPSVDDLLPPIETTCNFLEYASPQSPLPYPMFVHEEAASASLGVLDDTKTKSGWLESMPFIGPESLAHYADAVIPFEILMEVFALPMPQTLQAKPSKNCEVAGCNTKKQSNGRCIRHGGGRRCQVEGCIRGAQTMGRCKRHGGGARCTVDGCTSSSQGGGLCRSHGGGKLCTAPGCKKGAQRQGKCAMHASRKCKVHDCSTNARCQDLCRRHMKEQTAESTPLKKLDFQL</sequence>
<dbReference type="EMBL" id="JAACNO010003074">
    <property type="protein sequence ID" value="KAF4128738.1"/>
    <property type="molecule type" value="Genomic_DNA"/>
</dbReference>
<proteinExistence type="predicted"/>
<comment type="caution">
    <text evidence="2">The sequence shown here is derived from an EMBL/GenBank/DDBJ whole genome shotgun (WGS) entry which is preliminary data.</text>
</comment>
<accession>A0A833S8K0</accession>
<organism evidence="2 4">
    <name type="scientific">Phytophthora infestans</name>
    <name type="common">Potato late blight agent</name>
    <name type="synonym">Botrytis infestans</name>
    <dbReference type="NCBI Taxonomy" id="4787"/>
    <lineage>
        <taxon>Eukaryota</taxon>
        <taxon>Sar</taxon>
        <taxon>Stramenopiles</taxon>
        <taxon>Oomycota</taxon>
        <taxon>Peronosporomycetes</taxon>
        <taxon>Peronosporales</taxon>
        <taxon>Peronosporaceae</taxon>
        <taxon>Phytophthora</taxon>
    </lineage>
</organism>
<reference evidence="2" key="1">
    <citation type="submission" date="2020-04" db="EMBL/GenBank/DDBJ databases">
        <title>Hybrid Assembly of Korean Phytophthora infestans isolates.</title>
        <authorList>
            <person name="Prokchorchik M."/>
            <person name="Lee Y."/>
            <person name="Seo J."/>
            <person name="Cho J.-H."/>
            <person name="Park Y.-E."/>
            <person name="Jang D.-C."/>
            <person name="Im J.-S."/>
            <person name="Choi J.-G."/>
            <person name="Park H.-J."/>
            <person name="Lee G.-B."/>
            <person name="Lee Y.-G."/>
            <person name="Hong S.-Y."/>
            <person name="Cho K."/>
            <person name="Sohn K.H."/>
        </authorList>
    </citation>
    <scope>NUCLEOTIDE SEQUENCE</scope>
    <source>
        <strain evidence="2">KR_1_A1</strain>
        <strain evidence="3">KR_2_A2</strain>
    </source>
</reference>
<dbReference type="PANTHER" id="PTHR31827:SF1">
    <property type="entry name" value="EMB|CAB89363.1"/>
    <property type="match status" value="1"/>
</dbReference>
<dbReference type="Proteomes" id="UP000704712">
    <property type="component" value="Unassembled WGS sequence"/>
</dbReference>
<gene>
    <name evidence="2" type="ORF">GN244_ATG11482</name>
    <name evidence="3" type="ORF">GN958_ATG22160</name>
</gene>
<name>A0A833S8K0_PHYIN</name>
<evidence type="ECO:0000259" key="1">
    <source>
        <dbReference type="Pfam" id="PF24906"/>
    </source>
</evidence>
<dbReference type="PANTHER" id="PTHR31827">
    <property type="entry name" value="EMB|CAB89363.1"/>
    <property type="match status" value="1"/>
</dbReference>